<keyword evidence="2" id="KW-0472">Membrane</keyword>
<evidence type="ECO:0008006" key="5">
    <source>
        <dbReference type="Google" id="ProtNLM"/>
    </source>
</evidence>
<dbReference type="EMBL" id="FNFB01000054">
    <property type="protein sequence ID" value="SDM32483.1"/>
    <property type="molecule type" value="Genomic_DNA"/>
</dbReference>
<feature type="transmembrane region" description="Helical" evidence="2">
    <location>
        <begin position="82"/>
        <end position="105"/>
    </location>
</feature>
<proteinExistence type="predicted"/>
<keyword evidence="2" id="KW-1133">Transmembrane helix</keyword>
<evidence type="ECO:0000256" key="2">
    <source>
        <dbReference type="SAM" id="Phobius"/>
    </source>
</evidence>
<dbReference type="AlphaFoldDB" id="A0A1G9SAF4"/>
<reference evidence="3 4" key="1">
    <citation type="submission" date="2016-10" db="EMBL/GenBank/DDBJ databases">
        <authorList>
            <person name="de Groot N.N."/>
        </authorList>
    </citation>
    <scope>NUCLEOTIDE SEQUENCE [LARGE SCALE GENOMIC DNA]</scope>
    <source>
        <strain evidence="3 4">CGMCC 4.5681</strain>
    </source>
</reference>
<feature type="compositionally biased region" description="Low complexity" evidence="1">
    <location>
        <begin position="30"/>
        <end position="41"/>
    </location>
</feature>
<dbReference type="Proteomes" id="UP000198683">
    <property type="component" value="Unassembled WGS sequence"/>
</dbReference>
<gene>
    <name evidence="3" type="ORF">SAMN05421874_15414</name>
</gene>
<keyword evidence="2" id="KW-0812">Transmembrane</keyword>
<organism evidence="3 4">
    <name type="scientific">Nonomuraea maritima</name>
    <dbReference type="NCBI Taxonomy" id="683260"/>
    <lineage>
        <taxon>Bacteria</taxon>
        <taxon>Bacillati</taxon>
        <taxon>Actinomycetota</taxon>
        <taxon>Actinomycetes</taxon>
        <taxon>Streptosporangiales</taxon>
        <taxon>Streptosporangiaceae</taxon>
        <taxon>Nonomuraea</taxon>
    </lineage>
</organism>
<protein>
    <recommendedName>
        <fullName evidence="5">DUF3558 domain-containing protein</fullName>
    </recommendedName>
</protein>
<evidence type="ECO:0000256" key="1">
    <source>
        <dbReference type="SAM" id="MobiDB-lite"/>
    </source>
</evidence>
<sequence length="549" mass="57658">MPPSGPYGPQSGPNVPPGGPYRPQNGPNVSSGGPYGPQSGPNVPPGGQAPGAVGQGSGPHAPQTLAFAPATEPSIRKSRPAWLLPSLAALVVVLIAATGVGAFYLSGSDSPVNPSPTAGGGTEAAGKSAVGAAAKGPDVCGMLPKEEVDRLVPEATISKSSRAGDISIDFTCNWINRRISFGEFRRDREIDVRISQFKGDGSKTGRSVAQNMFEVEYGSAEYGATATPSPTAGEKNYQSAITDIQGVGDGAFAQYTWHRDKMLWYAFGTAHARVGDMMIKVRFQAGQQRKDAQILSSDTVQAITEENAIREVSKLVAYFAKGVAGWQKSNPGVLAKPEASSDVTISPTPRATPTPTELAAFPAECAAMSETAVRLVPKATTRARGTVVGSDNQLECRWLNRELSGGPGVTKIRSALITVHRFTNRAGEADEAGARAYYASELGGSKSTANTSLGGIVFGKLTELDTFGDQAHRLFTQIRQGETFASSGTVVMREGSLVIQVDYSGHQRPEGAQPNSREVKFMSEKEALEGANTLASAYLRVLRDQPAGS</sequence>
<name>A0A1G9SAF4_9ACTN</name>
<feature type="region of interest" description="Disordered" evidence="1">
    <location>
        <begin position="1"/>
        <end position="65"/>
    </location>
</feature>
<evidence type="ECO:0000313" key="3">
    <source>
        <dbReference type="EMBL" id="SDM32483.1"/>
    </source>
</evidence>
<accession>A0A1G9SAF4</accession>
<keyword evidence="4" id="KW-1185">Reference proteome</keyword>
<evidence type="ECO:0000313" key="4">
    <source>
        <dbReference type="Proteomes" id="UP000198683"/>
    </source>
</evidence>